<protein>
    <submittedName>
        <fullName evidence="3">Kinase-like domain-containing protein</fullName>
    </submittedName>
</protein>
<feature type="compositionally biased region" description="Polar residues" evidence="1">
    <location>
        <begin position="61"/>
        <end position="72"/>
    </location>
</feature>
<dbReference type="PANTHER" id="PTHR44167">
    <property type="entry name" value="OVARIAN-SPECIFIC SERINE/THREONINE-PROTEIN KINASE LOK-RELATED"/>
    <property type="match status" value="1"/>
</dbReference>
<feature type="compositionally biased region" description="Polar residues" evidence="1">
    <location>
        <begin position="24"/>
        <end position="51"/>
    </location>
</feature>
<dbReference type="Gene3D" id="1.10.510.10">
    <property type="entry name" value="Transferase(Phosphotransferase) domain 1"/>
    <property type="match status" value="1"/>
</dbReference>
<keyword evidence="4" id="KW-1185">Reference proteome</keyword>
<dbReference type="PROSITE" id="PS50011">
    <property type="entry name" value="PROTEIN_KINASE_DOM"/>
    <property type="match status" value="1"/>
</dbReference>
<dbReference type="PANTHER" id="PTHR44167:SF30">
    <property type="entry name" value="PHOSPHORYLASE KINASE"/>
    <property type="match status" value="1"/>
</dbReference>
<dbReference type="InterPro" id="IPR011009">
    <property type="entry name" value="Kinase-like_dom_sf"/>
</dbReference>
<dbReference type="GO" id="GO:0004674">
    <property type="term" value="F:protein serine/threonine kinase activity"/>
    <property type="evidence" value="ECO:0007669"/>
    <property type="project" value="TreeGrafter"/>
</dbReference>
<feature type="region of interest" description="Disordered" evidence="1">
    <location>
        <begin position="85"/>
        <end position="124"/>
    </location>
</feature>
<dbReference type="GO" id="GO:0005634">
    <property type="term" value="C:nucleus"/>
    <property type="evidence" value="ECO:0007669"/>
    <property type="project" value="TreeGrafter"/>
</dbReference>
<dbReference type="InterPro" id="IPR000719">
    <property type="entry name" value="Prot_kinase_dom"/>
</dbReference>
<dbReference type="CDD" id="cd00180">
    <property type="entry name" value="PKc"/>
    <property type="match status" value="1"/>
</dbReference>
<dbReference type="Pfam" id="PF00069">
    <property type="entry name" value="Pkinase"/>
    <property type="match status" value="1"/>
</dbReference>
<organism evidence="3 4">
    <name type="scientific">Ephemerocybe angulata</name>
    <dbReference type="NCBI Taxonomy" id="980116"/>
    <lineage>
        <taxon>Eukaryota</taxon>
        <taxon>Fungi</taxon>
        <taxon>Dikarya</taxon>
        <taxon>Basidiomycota</taxon>
        <taxon>Agaricomycotina</taxon>
        <taxon>Agaricomycetes</taxon>
        <taxon>Agaricomycetidae</taxon>
        <taxon>Agaricales</taxon>
        <taxon>Agaricineae</taxon>
        <taxon>Psathyrellaceae</taxon>
        <taxon>Ephemerocybe</taxon>
    </lineage>
</organism>
<dbReference type="Proteomes" id="UP000521943">
    <property type="component" value="Unassembled WGS sequence"/>
</dbReference>
<sequence length="590" mass="65432">MAGIVPQRSGSESSILSEKELFQISRQTTEDSVQTTSTDPTSLGDGSSTPALDSLEGSKPTELSSTSATKINSVKFDLPSPTAPLVAKANPASDASNSTVPPRPQRRPDAKLPEVPPTKAPGRLGKVNNYLLKVQRSGQVAPPANEYYFATSNGGLTVPRKVPSTAASQANISNLKVKLGEEVSYKYLHSLDGSGSGLHHTYAAVRVGSLLDSVSSFAAVRVYRKHSIEALESGSVTPMMAIRQELRVLRLRERAHGDLKELILGAYMVMQDSDCIYFVLPLMRCSLLDVLVNPLTKALGFSVNIQKYKLPWIIQMVEGLRSLHRLGVMHRNIKPSSFLVNLDGRLILSDFSQSYVRPEAGPLRDGHKYAYRVRGRLEYTAPEVRAMSRQKKIHEKVATMDFDEEISTLAAYGREADIWSLGCIIAELFRVCAGRAFRPLFQCLAHTHHVYLPWMHDLKRECEVDPHDGYARSSAIQQFVHLEKFTKSDGHIRISFLNKFLQVMPDKRMKLGQVRDHPFLKSEKYDELLYKTFSAKDSASMVIKCDPSQESDYVPETLQINGAVLSDAPVAPVLGKEDNFCYLHSALKAV</sequence>
<comment type="caution">
    <text evidence="3">The sequence shown here is derived from an EMBL/GenBank/DDBJ whole genome shotgun (WGS) entry which is preliminary data.</text>
</comment>
<reference evidence="3 4" key="1">
    <citation type="submission" date="2020-07" db="EMBL/GenBank/DDBJ databases">
        <title>Comparative genomics of pyrophilous fungi reveals a link between fire events and developmental genes.</title>
        <authorList>
            <consortium name="DOE Joint Genome Institute"/>
            <person name="Steindorff A.S."/>
            <person name="Carver A."/>
            <person name="Calhoun S."/>
            <person name="Stillman K."/>
            <person name="Liu H."/>
            <person name="Lipzen A."/>
            <person name="Pangilinan J."/>
            <person name="Labutti K."/>
            <person name="Bruns T.D."/>
            <person name="Grigoriev I.V."/>
        </authorList>
    </citation>
    <scope>NUCLEOTIDE SEQUENCE [LARGE SCALE GENOMIC DNA]</scope>
    <source>
        <strain evidence="3 4">CBS 144469</strain>
    </source>
</reference>
<dbReference type="SMART" id="SM00220">
    <property type="entry name" value="S_TKc"/>
    <property type="match status" value="1"/>
</dbReference>
<evidence type="ECO:0000313" key="3">
    <source>
        <dbReference type="EMBL" id="KAF6758017.1"/>
    </source>
</evidence>
<feature type="domain" description="Protein kinase" evidence="2">
    <location>
        <begin position="188"/>
        <end position="520"/>
    </location>
</feature>
<accession>A0A8H6I513</accession>
<dbReference type="GO" id="GO:0005524">
    <property type="term" value="F:ATP binding"/>
    <property type="evidence" value="ECO:0007669"/>
    <property type="project" value="InterPro"/>
</dbReference>
<evidence type="ECO:0000256" key="1">
    <source>
        <dbReference type="SAM" id="MobiDB-lite"/>
    </source>
</evidence>
<evidence type="ECO:0000313" key="4">
    <source>
        <dbReference type="Proteomes" id="UP000521943"/>
    </source>
</evidence>
<keyword evidence="3" id="KW-0808">Transferase</keyword>
<evidence type="ECO:0000259" key="2">
    <source>
        <dbReference type="PROSITE" id="PS50011"/>
    </source>
</evidence>
<dbReference type="AlphaFoldDB" id="A0A8H6I513"/>
<dbReference type="GO" id="GO:0044773">
    <property type="term" value="P:mitotic DNA damage checkpoint signaling"/>
    <property type="evidence" value="ECO:0007669"/>
    <property type="project" value="TreeGrafter"/>
</dbReference>
<name>A0A8H6I513_9AGAR</name>
<dbReference type="OrthoDB" id="10252171at2759"/>
<dbReference type="SUPFAM" id="SSF56112">
    <property type="entry name" value="Protein kinase-like (PK-like)"/>
    <property type="match status" value="1"/>
</dbReference>
<proteinExistence type="predicted"/>
<keyword evidence="3" id="KW-0418">Kinase</keyword>
<dbReference type="EMBL" id="JACGCI010000020">
    <property type="protein sequence ID" value="KAF6758017.1"/>
    <property type="molecule type" value="Genomic_DNA"/>
</dbReference>
<gene>
    <name evidence="3" type="ORF">DFP72DRAFT_1167863</name>
</gene>
<feature type="region of interest" description="Disordered" evidence="1">
    <location>
        <begin position="1"/>
        <end position="72"/>
    </location>
</feature>